<organism evidence="1 2">
    <name type="scientific">Ixodes persulcatus</name>
    <name type="common">Taiga tick</name>
    <dbReference type="NCBI Taxonomy" id="34615"/>
    <lineage>
        <taxon>Eukaryota</taxon>
        <taxon>Metazoa</taxon>
        <taxon>Ecdysozoa</taxon>
        <taxon>Arthropoda</taxon>
        <taxon>Chelicerata</taxon>
        <taxon>Arachnida</taxon>
        <taxon>Acari</taxon>
        <taxon>Parasitiformes</taxon>
        <taxon>Ixodida</taxon>
        <taxon>Ixodoidea</taxon>
        <taxon>Ixodidae</taxon>
        <taxon>Ixodinae</taxon>
        <taxon>Ixodes</taxon>
    </lineage>
</organism>
<keyword evidence="2" id="KW-1185">Reference proteome</keyword>
<gene>
    <name evidence="1" type="ORF">HPB47_025904</name>
</gene>
<reference evidence="1 2" key="1">
    <citation type="journal article" date="2020" name="Cell">
        <title>Large-Scale Comparative Analyses of Tick Genomes Elucidate Their Genetic Diversity and Vector Capacities.</title>
        <authorList>
            <consortium name="Tick Genome and Microbiome Consortium (TIGMIC)"/>
            <person name="Jia N."/>
            <person name="Wang J."/>
            <person name="Shi W."/>
            <person name="Du L."/>
            <person name="Sun Y."/>
            <person name="Zhan W."/>
            <person name="Jiang J.F."/>
            <person name="Wang Q."/>
            <person name="Zhang B."/>
            <person name="Ji P."/>
            <person name="Bell-Sakyi L."/>
            <person name="Cui X.M."/>
            <person name="Yuan T.T."/>
            <person name="Jiang B.G."/>
            <person name="Yang W.F."/>
            <person name="Lam T.T."/>
            <person name="Chang Q.C."/>
            <person name="Ding S.J."/>
            <person name="Wang X.J."/>
            <person name="Zhu J.G."/>
            <person name="Ruan X.D."/>
            <person name="Zhao L."/>
            <person name="Wei J.T."/>
            <person name="Ye R.Z."/>
            <person name="Que T.C."/>
            <person name="Du C.H."/>
            <person name="Zhou Y.H."/>
            <person name="Cheng J.X."/>
            <person name="Dai P.F."/>
            <person name="Guo W.B."/>
            <person name="Han X.H."/>
            <person name="Huang E.J."/>
            <person name="Li L.F."/>
            <person name="Wei W."/>
            <person name="Gao Y.C."/>
            <person name="Liu J.Z."/>
            <person name="Shao H.Z."/>
            <person name="Wang X."/>
            <person name="Wang C.C."/>
            <person name="Yang T.C."/>
            <person name="Huo Q.B."/>
            <person name="Li W."/>
            <person name="Chen H.Y."/>
            <person name="Chen S.E."/>
            <person name="Zhou L.G."/>
            <person name="Ni X.B."/>
            <person name="Tian J.H."/>
            <person name="Sheng Y."/>
            <person name="Liu T."/>
            <person name="Pan Y.S."/>
            <person name="Xia L.Y."/>
            <person name="Li J."/>
            <person name="Zhao F."/>
            <person name="Cao W.C."/>
        </authorList>
    </citation>
    <scope>NUCLEOTIDE SEQUENCE [LARGE SCALE GENOMIC DNA]</scope>
    <source>
        <strain evidence="1">Iper-2018</strain>
    </source>
</reference>
<accession>A0AC60Q0E8</accession>
<evidence type="ECO:0000313" key="1">
    <source>
        <dbReference type="EMBL" id="KAG0427022.1"/>
    </source>
</evidence>
<sequence length="233" mass="25588">MASRGTYRPPKDLKTKTVCGEKADMDRAACEDWLSRELKDRLASYSLDDMFNADETAIYYKLLSNKTITFQGDDCAGGKRSKERLTVMILATTWNSIKPDTIASYFRKCGFGESAAGGEMEEAEPISSDNDCLPDSVGGVFLDGITFESYVEVDTGVETYGIITDAEIIQAMCLQQARSEDPSALSGEHSDANKEMPPPSATDVARDLRLCGLSMSVSDKGRALIGWRSRVWE</sequence>
<proteinExistence type="predicted"/>
<dbReference type="Proteomes" id="UP000805193">
    <property type="component" value="Unassembled WGS sequence"/>
</dbReference>
<name>A0AC60Q0E8_IXOPE</name>
<comment type="caution">
    <text evidence="1">The sequence shown here is derived from an EMBL/GenBank/DDBJ whole genome shotgun (WGS) entry which is preliminary data.</text>
</comment>
<dbReference type="EMBL" id="JABSTQ010009661">
    <property type="protein sequence ID" value="KAG0427022.1"/>
    <property type="molecule type" value="Genomic_DNA"/>
</dbReference>
<evidence type="ECO:0000313" key="2">
    <source>
        <dbReference type="Proteomes" id="UP000805193"/>
    </source>
</evidence>
<protein>
    <submittedName>
        <fullName evidence="1">Uncharacterized protein</fullName>
    </submittedName>
</protein>